<evidence type="ECO:0000256" key="1">
    <source>
        <dbReference type="ARBA" id="ARBA00008604"/>
    </source>
</evidence>
<feature type="transmembrane region" description="Helical" evidence="8">
    <location>
        <begin position="219"/>
        <end position="244"/>
    </location>
</feature>
<keyword evidence="8" id="KW-0378">Hydrolase</keyword>
<sequence>MSTNSSLEEEEEDEGPFQSNQPLLAPAETERTMSPEQLKEEQKRKETIQFYVEQLTLLFYPLIITFALTCWIEITLNIDSSQISNPLMVYDELPSDSVGTRLGGSVLNAIIVVCGITLMTFMFVLCFKYRLYKFLFFWLGLSVLSILGVTASALWIEMMNVYNTPMDYFTMLFCTWNVAVVGVVAIFWKSPLWVQQIYLVLVSAATSISMLRMPPWTTWTVLIAVAIYDLFAVLCPAGPLRLLITMAEERQENIPALVYSAGMASFDTENDVIGGYRTQESNHASKNRGQWLPFTNANKGYRPLLNDELDQEPTSSIALSTFEQSSNVEQQSSSNGTRRGENEDDDEDEDEMNAIKLGLGDFIFYSVLVGKAAKTDSVTLCLCIIAILTGLSLTILILTLNRRALPALPISILFGCITYAIAYYMTSPMLFTLSLHNIFL</sequence>
<keyword evidence="8" id="KW-0645">Protease</keyword>
<dbReference type="AlphaFoldDB" id="A0A168PHL7"/>
<dbReference type="GO" id="GO:0016485">
    <property type="term" value="P:protein processing"/>
    <property type="evidence" value="ECO:0007669"/>
    <property type="project" value="InterPro"/>
</dbReference>
<proteinExistence type="inferred from homology"/>
<feature type="transmembrane region" description="Helical" evidence="8">
    <location>
        <begin position="404"/>
        <end position="425"/>
    </location>
</feature>
<comment type="domain">
    <text evidence="8">The PAL motif is required for normal active site conformation.</text>
</comment>
<feature type="transmembrane region" description="Helical" evidence="8">
    <location>
        <begin position="134"/>
        <end position="156"/>
    </location>
</feature>
<evidence type="ECO:0000256" key="7">
    <source>
        <dbReference type="ARBA" id="ARBA00023136"/>
    </source>
</evidence>
<feature type="transmembrane region" description="Helical" evidence="8">
    <location>
        <begin position="106"/>
        <end position="127"/>
    </location>
</feature>
<dbReference type="InterPro" id="IPR042524">
    <property type="entry name" value="Presenilin_C"/>
</dbReference>
<dbReference type="EMBL" id="AMYB01000001">
    <property type="protein sequence ID" value="OAD07746.1"/>
    <property type="molecule type" value="Genomic_DNA"/>
</dbReference>
<dbReference type="EC" id="3.4.23.-" evidence="8"/>
<dbReference type="Gene3D" id="1.10.472.100">
    <property type="entry name" value="Presenilin"/>
    <property type="match status" value="1"/>
</dbReference>
<feature type="compositionally biased region" description="Basic and acidic residues" evidence="9">
    <location>
        <begin position="28"/>
        <end position="39"/>
    </location>
</feature>
<feature type="transmembrane region" description="Helical" evidence="8">
    <location>
        <begin position="168"/>
        <end position="188"/>
    </location>
</feature>
<evidence type="ECO:0000256" key="2">
    <source>
        <dbReference type="ARBA" id="ARBA00022692"/>
    </source>
</evidence>
<name>A0A168PHL7_MUCCL</name>
<dbReference type="Pfam" id="PF01080">
    <property type="entry name" value="Presenilin"/>
    <property type="match status" value="1"/>
</dbReference>
<keyword evidence="3 8" id="KW-0256">Endoplasmic reticulum</keyword>
<dbReference type="Proteomes" id="UP000077051">
    <property type="component" value="Unassembled WGS sequence"/>
</dbReference>
<dbReference type="GO" id="GO:0070765">
    <property type="term" value="C:gamma-secretase complex"/>
    <property type="evidence" value="ECO:0007669"/>
    <property type="project" value="TreeGrafter"/>
</dbReference>
<dbReference type="GO" id="GO:0006509">
    <property type="term" value="P:membrane protein ectodomain proteolysis"/>
    <property type="evidence" value="ECO:0007669"/>
    <property type="project" value="TreeGrafter"/>
</dbReference>
<comment type="caution">
    <text evidence="10">The sequence shown here is derived from an EMBL/GenBank/DDBJ whole genome shotgun (WGS) entry which is preliminary data.</text>
</comment>
<evidence type="ECO:0000256" key="3">
    <source>
        <dbReference type="ARBA" id="ARBA00022824"/>
    </source>
</evidence>
<keyword evidence="7 8" id="KW-0472">Membrane</keyword>
<feature type="compositionally biased region" description="Low complexity" evidence="9">
    <location>
        <begin position="323"/>
        <end position="335"/>
    </location>
</feature>
<dbReference type="PRINTS" id="PR01072">
    <property type="entry name" value="PRESENILIN"/>
</dbReference>
<dbReference type="VEuPathDB" id="FungiDB:MUCCIDRAFT_104685"/>
<dbReference type="PANTHER" id="PTHR10202:SF13">
    <property type="entry name" value="PRESENILIN HOMOLOG"/>
    <property type="match status" value="1"/>
</dbReference>
<keyword evidence="11" id="KW-1185">Reference proteome</keyword>
<dbReference type="GO" id="GO:0042500">
    <property type="term" value="F:aspartic endopeptidase activity, intramembrane cleaving"/>
    <property type="evidence" value="ECO:0007669"/>
    <property type="project" value="InterPro"/>
</dbReference>
<organism evidence="10 11">
    <name type="scientific">Mucor lusitanicus CBS 277.49</name>
    <dbReference type="NCBI Taxonomy" id="747725"/>
    <lineage>
        <taxon>Eukaryota</taxon>
        <taxon>Fungi</taxon>
        <taxon>Fungi incertae sedis</taxon>
        <taxon>Mucoromycota</taxon>
        <taxon>Mucoromycotina</taxon>
        <taxon>Mucoromycetes</taxon>
        <taxon>Mucorales</taxon>
        <taxon>Mucorineae</taxon>
        <taxon>Mucoraceae</taxon>
        <taxon>Mucor</taxon>
    </lineage>
</organism>
<feature type="transmembrane region" description="Helical" evidence="8">
    <location>
        <begin position="378"/>
        <end position="398"/>
    </location>
</feature>
<feature type="region of interest" description="Disordered" evidence="9">
    <location>
        <begin position="320"/>
        <end position="349"/>
    </location>
</feature>
<evidence type="ECO:0000256" key="9">
    <source>
        <dbReference type="SAM" id="MobiDB-lite"/>
    </source>
</evidence>
<evidence type="ECO:0000256" key="8">
    <source>
        <dbReference type="RuleBase" id="RU361148"/>
    </source>
</evidence>
<dbReference type="PANTHER" id="PTHR10202">
    <property type="entry name" value="PRESENILIN"/>
    <property type="match status" value="1"/>
</dbReference>
<dbReference type="SMART" id="SM00730">
    <property type="entry name" value="PSN"/>
    <property type="match status" value="1"/>
</dbReference>
<feature type="transmembrane region" description="Helical" evidence="8">
    <location>
        <begin position="57"/>
        <end position="78"/>
    </location>
</feature>
<dbReference type="GO" id="GO:0000139">
    <property type="term" value="C:Golgi membrane"/>
    <property type="evidence" value="ECO:0007669"/>
    <property type="project" value="UniProtKB-SubCell"/>
</dbReference>
<keyword evidence="6 8" id="KW-0333">Golgi apparatus</keyword>
<evidence type="ECO:0000313" key="11">
    <source>
        <dbReference type="Proteomes" id="UP000077051"/>
    </source>
</evidence>
<comment type="subcellular location">
    <subcellularLocation>
        <location evidence="8">Endoplasmic reticulum membrane</location>
        <topology evidence="8">Multi-pass membrane protein</topology>
    </subcellularLocation>
    <subcellularLocation>
        <location evidence="8">Golgi apparatus membrane</location>
        <topology evidence="8">Multi-pass membrane protein</topology>
    </subcellularLocation>
</comment>
<keyword evidence="2 8" id="KW-0812">Transmembrane</keyword>
<reference evidence="10 11" key="1">
    <citation type="submission" date="2015-06" db="EMBL/GenBank/DDBJ databases">
        <title>Expansion of signal transduction pathways in fungi by whole-genome duplication.</title>
        <authorList>
            <consortium name="DOE Joint Genome Institute"/>
            <person name="Corrochano L.M."/>
            <person name="Kuo A."/>
            <person name="Marcet-Houben M."/>
            <person name="Polaino S."/>
            <person name="Salamov A."/>
            <person name="Villalobos J.M."/>
            <person name="Alvarez M.I."/>
            <person name="Avalos J."/>
            <person name="Benito E.P."/>
            <person name="Benoit I."/>
            <person name="Burger G."/>
            <person name="Camino L.P."/>
            <person name="Canovas D."/>
            <person name="Cerda-Olmedo E."/>
            <person name="Cheng J.-F."/>
            <person name="Dominguez A."/>
            <person name="Elias M."/>
            <person name="Eslava A.P."/>
            <person name="Glaser F."/>
            <person name="Grimwood J."/>
            <person name="Gutierrez G."/>
            <person name="Heitman J."/>
            <person name="Henrissat B."/>
            <person name="Iturriaga E.A."/>
            <person name="Lang B.F."/>
            <person name="Lavin J.L."/>
            <person name="Lee S."/>
            <person name="Li W."/>
            <person name="Lindquist E."/>
            <person name="Lopez-Garcia S."/>
            <person name="Luque E.M."/>
            <person name="Marcos A.T."/>
            <person name="Martin J."/>
            <person name="Mccluskey K."/>
            <person name="Medina H.R."/>
            <person name="Miralles-Duran A."/>
            <person name="Miyazaki A."/>
            <person name="Munoz-Torres E."/>
            <person name="Oguiza J.A."/>
            <person name="Ohm R."/>
            <person name="Olmedo M."/>
            <person name="Orejas M."/>
            <person name="Ortiz-Castellanos L."/>
            <person name="Pisabarro A.G."/>
            <person name="Rodriguez-Romero J."/>
            <person name="Ruiz-Herrera J."/>
            <person name="Ruiz-Vazquez R."/>
            <person name="Sanz C."/>
            <person name="Schackwitz W."/>
            <person name="Schmutz J."/>
            <person name="Shahriari M."/>
            <person name="Shelest E."/>
            <person name="Silva-Franco F."/>
            <person name="Soanes D."/>
            <person name="Syed K."/>
            <person name="Tagua V.G."/>
            <person name="Talbot N.J."/>
            <person name="Thon M."/>
            <person name="De Vries R.P."/>
            <person name="Wiebenga A."/>
            <person name="Yadav J.S."/>
            <person name="Braun E.L."/>
            <person name="Baker S."/>
            <person name="Garre V."/>
            <person name="Horwitz B."/>
            <person name="Torres-Martinez S."/>
            <person name="Idnurm A."/>
            <person name="Herrera-Estrella A."/>
            <person name="Gabaldon T."/>
            <person name="Grigoriev I.V."/>
        </authorList>
    </citation>
    <scope>NUCLEOTIDE SEQUENCE [LARGE SCALE GENOMIC DNA]</scope>
    <source>
        <strain evidence="10 11">CBS 277.49</strain>
    </source>
</reference>
<dbReference type="InterPro" id="IPR001108">
    <property type="entry name" value="Peptidase_A22A"/>
</dbReference>
<evidence type="ECO:0000256" key="5">
    <source>
        <dbReference type="ARBA" id="ARBA00022989"/>
    </source>
</evidence>
<comment type="function">
    <text evidence="8">Probable subunit of the gamma-secretase complex, an endoprotease complex that catalyzes the intramembrane cleavage of integral membrane proteins such as Notch receptors.</text>
</comment>
<evidence type="ECO:0000256" key="6">
    <source>
        <dbReference type="ARBA" id="ARBA00023034"/>
    </source>
</evidence>
<accession>A0A168PHL7</accession>
<gene>
    <name evidence="10" type="ORF">MUCCIDRAFT_104685</name>
</gene>
<keyword evidence="5 8" id="KW-1133">Transmembrane helix</keyword>
<dbReference type="InterPro" id="IPR006639">
    <property type="entry name" value="Preselin/SPP"/>
</dbReference>
<dbReference type="GO" id="GO:0005789">
    <property type="term" value="C:endoplasmic reticulum membrane"/>
    <property type="evidence" value="ECO:0007669"/>
    <property type="project" value="UniProtKB-SubCell"/>
</dbReference>
<dbReference type="STRING" id="747725.A0A168PHL7"/>
<protein>
    <recommendedName>
        <fullName evidence="8">Presenilin</fullName>
        <ecNumber evidence="8">3.4.23.-</ecNumber>
    </recommendedName>
</protein>
<evidence type="ECO:0000313" key="10">
    <source>
        <dbReference type="EMBL" id="OAD07746.1"/>
    </source>
</evidence>
<keyword evidence="4 8" id="KW-0914">Notch signaling pathway</keyword>
<comment type="subunit">
    <text evidence="8">Homodimer.</text>
</comment>
<feature type="transmembrane region" description="Helical" evidence="8">
    <location>
        <begin position="197"/>
        <end position="213"/>
    </location>
</feature>
<dbReference type="OrthoDB" id="432970at2759"/>
<feature type="region of interest" description="Disordered" evidence="9">
    <location>
        <begin position="1"/>
        <end position="39"/>
    </location>
</feature>
<evidence type="ECO:0000256" key="4">
    <source>
        <dbReference type="ARBA" id="ARBA00022976"/>
    </source>
</evidence>
<comment type="similarity">
    <text evidence="1 8">Belongs to the peptidase A22A family.</text>
</comment>